<dbReference type="EMBL" id="UINC01194368">
    <property type="protein sequence ID" value="SVE10421.1"/>
    <property type="molecule type" value="Genomic_DNA"/>
</dbReference>
<dbReference type="Pfam" id="PF01761">
    <property type="entry name" value="DHQ_synthase"/>
    <property type="match status" value="1"/>
</dbReference>
<reference evidence="10" key="1">
    <citation type="submission" date="2018-05" db="EMBL/GenBank/DDBJ databases">
        <authorList>
            <person name="Lanie J.A."/>
            <person name="Ng W.-L."/>
            <person name="Kazmierczak K.M."/>
            <person name="Andrzejewski T.M."/>
            <person name="Davidsen T.M."/>
            <person name="Wayne K.J."/>
            <person name="Tettelin H."/>
            <person name="Glass J.I."/>
            <person name="Rusch D."/>
            <person name="Podicherti R."/>
            <person name="Tsui H.-C.T."/>
            <person name="Winkler M.E."/>
        </authorList>
    </citation>
    <scope>NUCLEOTIDE SEQUENCE</scope>
</reference>
<organism evidence="10">
    <name type="scientific">marine metagenome</name>
    <dbReference type="NCBI Taxonomy" id="408172"/>
    <lineage>
        <taxon>unclassified sequences</taxon>
        <taxon>metagenomes</taxon>
        <taxon>ecological metagenomes</taxon>
    </lineage>
</organism>
<proteinExistence type="predicted"/>
<evidence type="ECO:0000256" key="5">
    <source>
        <dbReference type="ARBA" id="ARBA00022833"/>
    </source>
</evidence>
<dbReference type="GO" id="GO:0046872">
    <property type="term" value="F:metal ion binding"/>
    <property type="evidence" value="ECO:0007669"/>
    <property type="project" value="UniProtKB-KW"/>
</dbReference>
<evidence type="ECO:0000256" key="4">
    <source>
        <dbReference type="ARBA" id="ARBA00022741"/>
    </source>
</evidence>
<feature type="non-terminal residue" evidence="10">
    <location>
        <position position="150"/>
    </location>
</feature>
<evidence type="ECO:0000256" key="7">
    <source>
        <dbReference type="ARBA" id="ARBA00023141"/>
    </source>
</evidence>
<keyword evidence="7" id="KW-0057">Aromatic amino acid biosynthesis</keyword>
<dbReference type="PANTHER" id="PTHR43622">
    <property type="entry name" value="3-DEHYDROQUINATE SYNTHASE"/>
    <property type="match status" value="1"/>
</dbReference>
<evidence type="ECO:0000256" key="1">
    <source>
        <dbReference type="ARBA" id="ARBA00001947"/>
    </source>
</evidence>
<dbReference type="AlphaFoldDB" id="A0A383AS68"/>
<evidence type="ECO:0000259" key="9">
    <source>
        <dbReference type="Pfam" id="PF01761"/>
    </source>
</evidence>
<dbReference type="Gene3D" id="3.40.50.1970">
    <property type="match status" value="1"/>
</dbReference>
<dbReference type="SUPFAM" id="SSF56796">
    <property type="entry name" value="Dehydroquinate synthase-like"/>
    <property type="match status" value="1"/>
</dbReference>
<dbReference type="FunFam" id="3.40.50.1970:FF:000007">
    <property type="entry name" value="Pentafunctional AROM polypeptide"/>
    <property type="match status" value="1"/>
</dbReference>
<dbReference type="GO" id="GO:0008652">
    <property type="term" value="P:amino acid biosynthetic process"/>
    <property type="evidence" value="ECO:0007669"/>
    <property type="project" value="UniProtKB-KW"/>
</dbReference>
<gene>
    <name evidence="10" type="ORF">METZ01_LOCUS463275</name>
</gene>
<dbReference type="InterPro" id="IPR050071">
    <property type="entry name" value="Dehydroquinate_synthase"/>
</dbReference>
<comment type="cofactor">
    <cofactor evidence="1">
        <name>Zn(2+)</name>
        <dbReference type="ChEBI" id="CHEBI:29105"/>
    </cofactor>
</comment>
<sequence length="150" mass="16484">MDITEYSRVAILVDENTKRDCLNKLPKADSSIIIEIKSGEENKKISTCNFIWQKLTNHNFDRNSLLINLGGGIIGDIGGFCASTYKRGIDFIQIPTTLLAMVDASIGGKLGIDFSGLKNQIGLFTNPKSVLIYPNFLETLPLNQLKSGFA</sequence>
<protein>
    <recommendedName>
        <fullName evidence="9">3-dehydroquinate synthase N-terminal domain-containing protein</fullName>
    </recommendedName>
</protein>
<evidence type="ECO:0000313" key="10">
    <source>
        <dbReference type="EMBL" id="SVE10421.1"/>
    </source>
</evidence>
<evidence type="ECO:0000256" key="8">
    <source>
        <dbReference type="ARBA" id="ARBA00023239"/>
    </source>
</evidence>
<feature type="domain" description="3-dehydroquinate synthase N-terminal" evidence="9">
    <location>
        <begin position="34"/>
        <end position="146"/>
    </location>
</feature>
<evidence type="ECO:0000256" key="2">
    <source>
        <dbReference type="ARBA" id="ARBA00022605"/>
    </source>
</evidence>
<dbReference type="InterPro" id="IPR030960">
    <property type="entry name" value="DHQS/DOIS_N"/>
</dbReference>
<keyword evidence="6" id="KW-0520">NAD</keyword>
<keyword evidence="2" id="KW-0028">Amino-acid biosynthesis</keyword>
<dbReference type="GO" id="GO:0009073">
    <property type="term" value="P:aromatic amino acid family biosynthetic process"/>
    <property type="evidence" value="ECO:0007669"/>
    <property type="project" value="UniProtKB-KW"/>
</dbReference>
<accession>A0A383AS68</accession>
<dbReference type="GO" id="GO:0000166">
    <property type="term" value="F:nucleotide binding"/>
    <property type="evidence" value="ECO:0007669"/>
    <property type="project" value="UniProtKB-KW"/>
</dbReference>
<evidence type="ECO:0000256" key="3">
    <source>
        <dbReference type="ARBA" id="ARBA00022723"/>
    </source>
</evidence>
<keyword evidence="5" id="KW-0862">Zinc</keyword>
<keyword evidence="8" id="KW-0456">Lyase</keyword>
<keyword evidence="3" id="KW-0479">Metal-binding</keyword>
<keyword evidence="4" id="KW-0547">Nucleotide-binding</keyword>
<dbReference type="GO" id="GO:0003856">
    <property type="term" value="F:3-dehydroquinate synthase activity"/>
    <property type="evidence" value="ECO:0007669"/>
    <property type="project" value="TreeGrafter"/>
</dbReference>
<dbReference type="PANTHER" id="PTHR43622:SF7">
    <property type="entry name" value="3-DEHYDROQUINATE SYNTHASE, CHLOROPLASTIC"/>
    <property type="match status" value="1"/>
</dbReference>
<name>A0A383AS68_9ZZZZ</name>
<evidence type="ECO:0000256" key="6">
    <source>
        <dbReference type="ARBA" id="ARBA00023027"/>
    </source>
</evidence>